<dbReference type="GO" id="GO:0009898">
    <property type="term" value="C:cytoplasmic side of plasma membrane"/>
    <property type="evidence" value="ECO:0007669"/>
    <property type="project" value="TreeGrafter"/>
</dbReference>
<sequence length="343" mass="38785">MAVLSRFRFRSLHSSCRSDANCEHREGVRLNPGSRPLPIKFSETDKIYLTAKVEITEDLPLDALSHLKLTKLVEVEPNKTMDVDIPCVDDMGSCDLKVCDIFSKWYNDVVCPFFKRDSIPCECPIRSHIFQAKDVYIQVPFDKIKGLIAYLASTSYLMTMFYIRIVSNIILIACLHVDHSLAADYFKYDARQPRGHPQSGQISGHEKRSANVYDLRCPKQEYIHPCDCLELDKRLDAEFEGSGGGDEESGTTGAPAVGLTIEEAIHPDLIETVAFCKNIRNVQVLTDAIKGFHGHRINYFVLDGCKLPPFPNSLFNGVNILWMEILNSTLQFHENYFNSKACP</sequence>
<dbReference type="InterPro" id="IPR036846">
    <property type="entry name" value="GM2-AP_sf"/>
</dbReference>
<dbReference type="EMBL" id="CAJPVJ010002477">
    <property type="protein sequence ID" value="CAG2166336.1"/>
    <property type="molecule type" value="Genomic_DNA"/>
</dbReference>
<evidence type="ECO:0000313" key="3">
    <source>
        <dbReference type="Proteomes" id="UP000728032"/>
    </source>
</evidence>
<dbReference type="InterPro" id="IPR028996">
    <property type="entry name" value="GM2-AP"/>
</dbReference>
<dbReference type="GO" id="GO:0005319">
    <property type="term" value="F:lipid transporter activity"/>
    <property type="evidence" value="ECO:0007669"/>
    <property type="project" value="TreeGrafter"/>
</dbReference>
<dbReference type="AlphaFoldDB" id="A0A7R9QJN2"/>
<organism evidence="2">
    <name type="scientific">Oppiella nova</name>
    <dbReference type="NCBI Taxonomy" id="334625"/>
    <lineage>
        <taxon>Eukaryota</taxon>
        <taxon>Metazoa</taxon>
        <taxon>Ecdysozoa</taxon>
        <taxon>Arthropoda</taxon>
        <taxon>Chelicerata</taxon>
        <taxon>Arachnida</taxon>
        <taxon>Acari</taxon>
        <taxon>Acariformes</taxon>
        <taxon>Sarcoptiformes</taxon>
        <taxon>Oribatida</taxon>
        <taxon>Brachypylina</taxon>
        <taxon>Oppioidea</taxon>
        <taxon>Oppiidae</taxon>
        <taxon>Oppiella</taxon>
    </lineage>
</organism>
<dbReference type="GO" id="GO:0006689">
    <property type="term" value="P:ganglioside catabolic process"/>
    <property type="evidence" value="ECO:0007669"/>
    <property type="project" value="InterPro"/>
</dbReference>
<keyword evidence="1" id="KW-0732">Signal</keyword>
<name>A0A7R9QJN2_9ACAR</name>
<dbReference type="EMBL" id="OC917302">
    <property type="protein sequence ID" value="CAD7646694.1"/>
    <property type="molecule type" value="Genomic_DNA"/>
</dbReference>
<dbReference type="PANTHER" id="PTHR17357">
    <property type="entry name" value="GM2 GANGLIOSIDE ACTIVATOR PROTEIN"/>
    <property type="match status" value="1"/>
</dbReference>
<dbReference type="OrthoDB" id="6513469at2759"/>
<gene>
    <name evidence="2" type="ORF">ONB1V03_LOCUS5860</name>
</gene>
<evidence type="ECO:0000256" key="1">
    <source>
        <dbReference type="ARBA" id="ARBA00022729"/>
    </source>
</evidence>
<reference evidence="2" key="1">
    <citation type="submission" date="2020-11" db="EMBL/GenBank/DDBJ databases">
        <authorList>
            <person name="Tran Van P."/>
        </authorList>
    </citation>
    <scope>NUCLEOTIDE SEQUENCE</scope>
</reference>
<dbReference type="Gene3D" id="2.70.220.10">
    <property type="entry name" value="Ganglioside GM2 activator"/>
    <property type="match status" value="1"/>
</dbReference>
<proteinExistence type="predicted"/>
<accession>A0A7R9QJN2</accession>
<dbReference type="Proteomes" id="UP000728032">
    <property type="component" value="Unassembled WGS sequence"/>
</dbReference>
<evidence type="ECO:0000313" key="2">
    <source>
        <dbReference type="EMBL" id="CAD7646694.1"/>
    </source>
</evidence>
<keyword evidence="3" id="KW-1185">Reference proteome</keyword>
<dbReference type="SUPFAM" id="SSF63707">
    <property type="entry name" value="Ganglioside M2 (gm2) activator"/>
    <property type="match status" value="1"/>
</dbReference>
<protein>
    <submittedName>
        <fullName evidence="2">Uncharacterized protein</fullName>
    </submittedName>
</protein>
<dbReference type="GO" id="GO:0008047">
    <property type="term" value="F:enzyme activator activity"/>
    <property type="evidence" value="ECO:0007669"/>
    <property type="project" value="InterPro"/>
</dbReference>
<dbReference type="PANTHER" id="PTHR17357:SF0">
    <property type="entry name" value="GANGLIOSIDE GM2 ACTIVATOR"/>
    <property type="match status" value="1"/>
</dbReference>